<comment type="catalytic activity">
    <reaction evidence="1 7">
        <text>guanosine(46) in tRNA + S-adenosyl-L-methionine = N(7)-methylguanosine(46) in tRNA + S-adenosyl-L-homocysteine</text>
        <dbReference type="Rhea" id="RHEA:42708"/>
        <dbReference type="Rhea" id="RHEA-COMP:10188"/>
        <dbReference type="Rhea" id="RHEA-COMP:10189"/>
        <dbReference type="ChEBI" id="CHEBI:57856"/>
        <dbReference type="ChEBI" id="CHEBI:59789"/>
        <dbReference type="ChEBI" id="CHEBI:74269"/>
        <dbReference type="ChEBI" id="CHEBI:74480"/>
        <dbReference type="EC" id="2.1.1.33"/>
    </reaction>
</comment>
<comment type="caution">
    <text evidence="7">Lacks conserved residue(s) required for the propagation of feature annotation.</text>
</comment>
<evidence type="ECO:0000256" key="7">
    <source>
        <dbReference type="HAMAP-Rule" id="MF_01057"/>
    </source>
</evidence>
<dbReference type="Proteomes" id="UP000008461">
    <property type="component" value="Chromosome"/>
</dbReference>
<evidence type="ECO:0000256" key="3">
    <source>
        <dbReference type="ARBA" id="ARBA00022603"/>
    </source>
</evidence>
<keyword evidence="4 7" id="KW-0808">Transferase</keyword>
<dbReference type="EC" id="2.1.1.33" evidence="7"/>
<evidence type="ECO:0000256" key="1">
    <source>
        <dbReference type="ARBA" id="ARBA00000142"/>
    </source>
</evidence>
<dbReference type="OrthoDB" id="9802090at2"/>
<protein>
    <recommendedName>
        <fullName evidence="7">tRNA (guanine-N(7)-)-methyltransferase</fullName>
        <ecNumber evidence="7">2.1.1.33</ecNumber>
    </recommendedName>
    <alternativeName>
        <fullName evidence="7">tRNA (guanine(46)-N(7))-methyltransferase</fullName>
    </alternativeName>
    <alternativeName>
        <fullName evidence="7">tRNA(m7G46)-methyltransferase</fullName>
    </alternativeName>
</protein>
<dbReference type="InterPro" id="IPR003358">
    <property type="entry name" value="tRNA_(Gua-N-7)_MeTrfase_Trmb"/>
</dbReference>
<feature type="binding site" evidence="7">
    <location>
        <position position="168"/>
    </location>
    <ligand>
        <name>substrate</name>
    </ligand>
</feature>
<comment type="pathway">
    <text evidence="7">tRNA modification; N(7)-methylguanine-tRNA biosynthesis.</text>
</comment>
<reference evidence="8 9" key="1">
    <citation type="journal article" date="2011" name="Stand. Genomic Sci.">
        <title>Complete genome sequence of Haliscomenobacter hydrossis type strain (O).</title>
        <authorList>
            <consortium name="US DOE Joint Genome Institute (JGI-PGF)"/>
            <person name="Daligault H."/>
            <person name="Lapidus A."/>
            <person name="Zeytun A."/>
            <person name="Nolan M."/>
            <person name="Lucas S."/>
            <person name="Del Rio T.G."/>
            <person name="Tice H."/>
            <person name="Cheng J.F."/>
            <person name="Tapia R."/>
            <person name="Han C."/>
            <person name="Goodwin L."/>
            <person name="Pitluck S."/>
            <person name="Liolios K."/>
            <person name="Pagani I."/>
            <person name="Ivanova N."/>
            <person name="Huntemann M."/>
            <person name="Mavromatis K."/>
            <person name="Mikhailova N."/>
            <person name="Pati A."/>
            <person name="Chen A."/>
            <person name="Palaniappan K."/>
            <person name="Land M."/>
            <person name="Hauser L."/>
            <person name="Brambilla E.M."/>
            <person name="Rohde M."/>
            <person name="Verbarg S."/>
            <person name="Goker M."/>
            <person name="Bristow J."/>
            <person name="Eisen J.A."/>
            <person name="Markowitz V."/>
            <person name="Hugenholtz P."/>
            <person name="Kyrpides N.C."/>
            <person name="Klenk H.P."/>
            <person name="Woyke T."/>
        </authorList>
    </citation>
    <scope>NUCLEOTIDE SEQUENCE [LARGE SCALE GENOMIC DNA]</scope>
    <source>
        <strain evidence="9">ATCC 27775 / DSM 1100 / LMG 10767 / O</strain>
    </source>
</reference>
<dbReference type="STRING" id="760192.Halhy_2778"/>
<comment type="similarity">
    <text evidence="7">Belongs to the class I-like SAM-binding methyltransferase superfamily. TrmB family.</text>
</comment>
<dbReference type="SUPFAM" id="SSF53335">
    <property type="entry name" value="S-adenosyl-L-methionine-dependent methyltransferases"/>
    <property type="match status" value="1"/>
</dbReference>
<dbReference type="EMBL" id="CP002691">
    <property type="protein sequence ID" value="AEE50646.1"/>
    <property type="molecule type" value="Genomic_DNA"/>
</dbReference>
<feature type="binding site" evidence="7">
    <location>
        <position position="58"/>
    </location>
    <ligand>
        <name>S-adenosyl-L-methionine</name>
        <dbReference type="ChEBI" id="CHEBI:59789"/>
    </ligand>
</feature>
<dbReference type="Pfam" id="PF02390">
    <property type="entry name" value="Methyltransf_4"/>
    <property type="match status" value="1"/>
</dbReference>
<dbReference type="KEGG" id="hhy:Halhy_2778"/>
<gene>
    <name evidence="7" type="primary">trmB</name>
    <name evidence="8" type="ordered locus">Halhy_2778</name>
</gene>
<keyword evidence="6 7" id="KW-0819">tRNA processing</keyword>
<name>F4L213_HALH1</name>
<dbReference type="InterPro" id="IPR055361">
    <property type="entry name" value="tRNA_methyltr_TrmB_bact"/>
</dbReference>
<dbReference type="RefSeq" id="WP_013765194.1">
    <property type="nucleotide sequence ID" value="NC_015510.1"/>
</dbReference>
<dbReference type="GO" id="GO:0043527">
    <property type="term" value="C:tRNA methyltransferase complex"/>
    <property type="evidence" value="ECO:0007669"/>
    <property type="project" value="TreeGrafter"/>
</dbReference>
<evidence type="ECO:0000256" key="2">
    <source>
        <dbReference type="ARBA" id="ARBA00003015"/>
    </source>
</evidence>
<dbReference type="HAMAP" id="MF_01057">
    <property type="entry name" value="tRNA_methyltr_TrmB"/>
    <property type="match status" value="1"/>
</dbReference>
<evidence type="ECO:0000256" key="6">
    <source>
        <dbReference type="ARBA" id="ARBA00022694"/>
    </source>
</evidence>
<dbReference type="AlphaFoldDB" id="F4L213"/>
<accession>F4L213</accession>
<evidence type="ECO:0000256" key="4">
    <source>
        <dbReference type="ARBA" id="ARBA00022679"/>
    </source>
</evidence>
<dbReference type="InterPro" id="IPR029063">
    <property type="entry name" value="SAM-dependent_MTases_sf"/>
</dbReference>
<dbReference type="GO" id="GO:0008176">
    <property type="term" value="F:tRNA (guanine(46)-N7)-methyltransferase activity"/>
    <property type="evidence" value="ECO:0007669"/>
    <property type="project" value="UniProtKB-UniRule"/>
</dbReference>
<evidence type="ECO:0000313" key="8">
    <source>
        <dbReference type="EMBL" id="AEE50646.1"/>
    </source>
</evidence>
<dbReference type="NCBIfam" id="NF001080">
    <property type="entry name" value="PRK00121.2-2"/>
    <property type="match status" value="1"/>
</dbReference>
<organism evidence="8 9">
    <name type="scientific">Haliscomenobacter hydrossis (strain ATCC 27775 / DSM 1100 / LMG 10767 / O)</name>
    <dbReference type="NCBI Taxonomy" id="760192"/>
    <lineage>
        <taxon>Bacteria</taxon>
        <taxon>Pseudomonadati</taxon>
        <taxon>Bacteroidota</taxon>
        <taxon>Saprospiria</taxon>
        <taxon>Saprospirales</taxon>
        <taxon>Haliscomenobacteraceae</taxon>
        <taxon>Haliscomenobacter</taxon>
    </lineage>
</organism>
<dbReference type="HOGENOM" id="CLU_050910_2_2_10"/>
<feature type="binding site" evidence="7">
    <location>
        <position position="132"/>
    </location>
    <ligand>
        <name>S-adenosyl-L-methionine</name>
        <dbReference type="ChEBI" id="CHEBI:59789"/>
    </ligand>
</feature>
<keyword evidence="5 7" id="KW-0949">S-adenosyl-L-methionine</keyword>
<proteinExistence type="inferred from homology"/>
<dbReference type="PROSITE" id="PS51625">
    <property type="entry name" value="SAM_MT_TRMB"/>
    <property type="match status" value="1"/>
</dbReference>
<keyword evidence="9" id="KW-1185">Reference proteome</keyword>
<dbReference type="eggNOG" id="COG0220">
    <property type="taxonomic scope" value="Bacteria"/>
</dbReference>
<dbReference type="PANTHER" id="PTHR23417">
    <property type="entry name" value="3-DEOXY-D-MANNO-OCTULOSONIC-ACID TRANSFERASE/TRNA GUANINE-N 7 - -METHYLTRANSFERASE"/>
    <property type="match status" value="1"/>
</dbReference>
<evidence type="ECO:0000256" key="5">
    <source>
        <dbReference type="ARBA" id="ARBA00022691"/>
    </source>
</evidence>
<keyword evidence="3 7" id="KW-0489">Methyltransferase</keyword>
<feature type="binding site" evidence="7">
    <location>
        <begin position="209"/>
        <end position="212"/>
    </location>
    <ligand>
        <name>substrate</name>
    </ligand>
</feature>
<feature type="binding site" evidence="7">
    <location>
        <position position="83"/>
    </location>
    <ligand>
        <name>S-adenosyl-L-methionine</name>
        <dbReference type="ChEBI" id="CHEBI:59789"/>
    </ligand>
</feature>
<dbReference type="Gene3D" id="3.40.50.150">
    <property type="entry name" value="Vaccinia Virus protein VP39"/>
    <property type="match status" value="1"/>
</dbReference>
<reference key="2">
    <citation type="submission" date="2011-04" db="EMBL/GenBank/DDBJ databases">
        <title>Complete sequence of chromosome of Haliscomenobacter hydrossis DSM 1100.</title>
        <authorList>
            <consortium name="US DOE Joint Genome Institute (JGI-PGF)"/>
            <person name="Lucas S."/>
            <person name="Han J."/>
            <person name="Lapidus A."/>
            <person name="Bruce D."/>
            <person name="Goodwin L."/>
            <person name="Pitluck S."/>
            <person name="Peters L."/>
            <person name="Kyrpides N."/>
            <person name="Mavromatis K."/>
            <person name="Ivanova N."/>
            <person name="Ovchinnikova G."/>
            <person name="Pagani I."/>
            <person name="Daligault H."/>
            <person name="Detter J.C."/>
            <person name="Han C."/>
            <person name="Land M."/>
            <person name="Hauser L."/>
            <person name="Markowitz V."/>
            <person name="Cheng J.-F."/>
            <person name="Hugenholtz P."/>
            <person name="Woyke T."/>
            <person name="Wu D."/>
            <person name="Verbarg S."/>
            <person name="Frueling A."/>
            <person name="Brambilla E."/>
            <person name="Klenk H.-P."/>
            <person name="Eisen J.A."/>
        </authorList>
    </citation>
    <scope>NUCLEOTIDE SEQUENCE</scope>
    <source>
        <strain>DSM 1100</strain>
    </source>
</reference>
<sequence length="230" mass="26623">MSKRNKLQKFAELLSFPNVYENFDSGKPQLAGEHGQIVDLKGQWCTAHFKNNAPLTLELACGRGEYSVALGKMYPERNFIGVDIKGARIWKGAQAALQEGLHNVAFLRTRIEQIMYFFALGEVNEIWITFPDPFLRNSKTNRRLTSPAFLDRYRQMMPNGGIVHLKTDDPTLYEFTLMVIRDYPQATLLYTDDDIYAKALPLPELDIKTYYERMHLAEQKTIKYVQFRLS</sequence>
<comment type="function">
    <text evidence="2 7">Catalyzes the formation of N(7)-methylguanine at position 46 (m7G46) in tRNA.</text>
</comment>
<dbReference type="UniPathway" id="UPA00989"/>
<dbReference type="PANTHER" id="PTHR23417:SF14">
    <property type="entry name" value="PENTACOTRIPEPTIDE-REPEAT REGION OF PRORP DOMAIN-CONTAINING PROTEIN"/>
    <property type="match status" value="1"/>
</dbReference>
<evidence type="ECO:0000313" key="9">
    <source>
        <dbReference type="Proteomes" id="UP000008461"/>
    </source>
</evidence>